<proteinExistence type="predicted"/>
<protein>
    <submittedName>
        <fullName evidence="1">Uncharacterized protein</fullName>
    </submittedName>
</protein>
<dbReference type="EMBL" id="JAMFMB010000048">
    <property type="protein sequence ID" value="MCL6286016.1"/>
    <property type="molecule type" value="Genomic_DNA"/>
</dbReference>
<organism evidence="1 2">
    <name type="scientific">Ruegeria spongiae</name>
    <dbReference type="NCBI Taxonomy" id="2942209"/>
    <lineage>
        <taxon>Bacteria</taxon>
        <taxon>Pseudomonadati</taxon>
        <taxon>Pseudomonadota</taxon>
        <taxon>Alphaproteobacteria</taxon>
        <taxon>Rhodobacterales</taxon>
        <taxon>Roseobacteraceae</taxon>
        <taxon>Ruegeria</taxon>
    </lineage>
</organism>
<evidence type="ECO:0000313" key="2">
    <source>
        <dbReference type="Proteomes" id="UP001203880"/>
    </source>
</evidence>
<dbReference type="RefSeq" id="WP_249713359.1">
    <property type="nucleotide sequence ID" value="NZ_JAMFMB010000048.1"/>
</dbReference>
<evidence type="ECO:0000313" key="1">
    <source>
        <dbReference type="EMBL" id="MCL6286016.1"/>
    </source>
</evidence>
<comment type="caution">
    <text evidence="1">The sequence shown here is derived from an EMBL/GenBank/DDBJ whole genome shotgun (WGS) entry which is preliminary data.</text>
</comment>
<reference evidence="1" key="1">
    <citation type="submission" date="2022-05" db="EMBL/GenBank/DDBJ databases">
        <authorList>
            <person name="Park J.-S."/>
        </authorList>
    </citation>
    <scope>NUCLEOTIDE SEQUENCE</scope>
    <source>
        <strain evidence="1">2012CJ41-6</strain>
    </source>
</reference>
<name>A0ABT0Q812_9RHOB</name>
<gene>
    <name evidence="1" type="ORF">M3P21_21095</name>
</gene>
<dbReference type="Proteomes" id="UP001203880">
    <property type="component" value="Unassembled WGS sequence"/>
</dbReference>
<keyword evidence="2" id="KW-1185">Reference proteome</keyword>
<accession>A0ABT0Q812</accession>
<sequence>MHTAGSETKEAWEPLGRIEKPTRIVFRDEDLMNLSPEHQAYYQEPAQWWRHRDLEMQAVPVFGGAAWWVSALTVPEIREDYVKAVRETLHEIMRSTNADLILCEVIDGLDDEETLSRVEEVGFRRLGEIPLSSGSRTLFGWRPYQ</sequence>